<proteinExistence type="predicted"/>
<evidence type="ECO:0000256" key="1">
    <source>
        <dbReference type="ARBA" id="ARBA00022737"/>
    </source>
</evidence>
<organism evidence="3 4">
    <name type="scientific">Heliocybe sulcata</name>
    <dbReference type="NCBI Taxonomy" id="5364"/>
    <lineage>
        <taxon>Eukaryota</taxon>
        <taxon>Fungi</taxon>
        <taxon>Dikarya</taxon>
        <taxon>Basidiomycota</taxon>
        <taxon>Agaricomycotina</taxon>
        <taxon>Agaricomycetes</taxon>
        <taxon>Gloeophyllales</taxon>
        <taxon>Gloeophyllaceae</taxon>
        <taxon>Heliocybe</taxon>
    </lineage>
</organism>
<dbReference type="InterPro" id="IPR011990">
    <property type="entry name" value="TPR-like_helical_dom_sf"/>
</dbReference>
<keyword evidence="1" id="KW-0677">Repeat</keyword>
<dbReference type="OrthoDB" id="2423701at2759"/>
<dbReference type="SUPFAM" id="SSF48452">
    <property type="entry name" value="TPR-like"/>
    <property type="match status" value="1"/>
</dbReference>
<reference evidence="3 4" key="1">
    <citation type="journal article" date="2019" name="Nat. Ecol. Evol.">
        <title>Megaphylogeny resolves global patterns of mushroom evolution.</title>
        <authorList>
            <person name="Varga T."/>
            <person name="Krizsan K."/>
            <person name="Foldi C."/>
            <person name="Dima B."/>
            <person name="Sanchez-Garcia M."/>
            <person name="Sanchez-Ramirez S."/>
            <person name="Szollosi G.J."/>
            <person name="Szarkandi J.G."/>
            <person name="Papp V."/>
            <person name="Albert L."/>
            <person name="Andreopoulos W."/>
            <person name="Angelini C."/>
            <person name="Antonin V."/>
            <person name="Barry K.W."/>
            <person name="Bougher N.L."/>
            <person name="Buchanan P."/>
            <person name="Buyck B."/>
            <person name="Bense V."/>
            <person name="Catcheside P."/>
            <person name="Chovatia M."/>
            <person name="Cooper J."/>
            <person name="Damon W."/>
            <person name="Desjardin D."/>
            <person name="Finy P."/>
            <person name="Geml J."/>
            <person name="Haridas S."/>
            <person name="Hughes K."/>
            <person name="Justo A."/>
            <person name="Karasinski D."/>
            <person name="Kautmanova I."/>
            <person name="Kiss B."/>
            <person name="Kocsube S."/>
            <person name="Kotiranta H."/>
            <person name="LaButti K.M."/>
            <person name="Lechner B.E."/>
            <person name="Liimatainen K."/>
            <person name="Lipzen A."/>
            <person name="Lukacs Z."/>
            <person name="Mihaltcheva S."/>
            <person name="Morgado L.N."/>
            <person name="Niskanen T."/>
            <person name="Noordeloos M.E."/>
            <person name="Ohm R.A."/>
            <person name="Ortiz-Santana B."/>
            <person name="Ovrebo C."/>
            <person name="Racz N."/>
            <person name="Riley R."/>
            <person name="Savchenko A."/>
            <person name="Shiryaev A."/>
            <person name="Soop K."/>
            <person name="Spirin V."/>
            <person name="Szebenyi C."/>
            <person name="Tomsovsky M."/>
            <person name="Tulloss R.E."/>
            <person name="Uehling J."/>
            <person name="Grigoriev I.V."/>
            <person name="Vagvolgyi C."/>
            <person name="Papp T."/>
            <person name="Martin F.M."/>
            <person name="Miettinen O."/>
            <person name="Hibbett D.S."/>
            <person name="Nagy L.G."/>
        </authorList>
    </citation>
    <scope>NUCLEOTIDE SEQUENCE [LARGE SCALE GENOMIC DNA]</scope>
    <source>
        <strain evidence="3 4">OMC1185</strain>
    </source>
</reference>
<accession>A0A5C3MYA5</accession>
<dbReference type="PANTHER" id="PTHR45831">
    <property type="entry name" value="LD24721P"/>
    <property type="match status" value="1"/>
</dbReference>
<dbReference type="GO" id="GO:0060090">
    <property type="term" value="F:molecular adaptor activity"/>
    <property type="evidence" value="ECO:0007669"/>
    <property type="project" value="TreeGrafter"/>
</dbReference>
<evidence type="ECO:0000313" key="4">
    <source>
        <dbReference type="Proteomes" id="UP000305948"/>
    </source>
</evidence>
<dbReference type="InterPro" id="IPR047150">
    <property type="entry name" value="SGT"/>
</dbReference>
<dbReference type="AlphaFoldDB" id="A0A5C3MYA5"/>
<dbReference type="STRING" id="5364.A0A5C3MYA5"/>
<name>A0A5C3MYA5_9AGAM</name>
<keyword evidence="2" id="KW-0802">TPR repeat</keyword>
<dbReference type="Gene3D" id="1.25.40.10">
    <property type="entry name" value="Tetratricopeptide repeat domain"/>
    <property type="match status" value="1"/>
</dbReference>
<dbReference type="Proteomes" id="UP000305948">
    <property type="component" value="Unassembled WGS sequence"/>
</dbReference>
<evidence type="ECO:0000313" key="3">
    <source>
        <dbReference type="EMBL" id="TFK49913.1"/>
    </source>
</evidence>
<dbReference type="PANTHER" id="PTHR45831:SF2">
    <property type="entry name" value="LD24721P"/>
    <property type="match status" value="1"/>
</dbReference>
<gene>
    <name evidence="3" type="ORF">OE88DRAFT_1736222</name>
</gene>
<keyword evidence="4" id="KW-1185">Reference proteome</keyword>
<protein>
    <submittedName>
        <fullName evidence="3">Uncharacterized protein</fullName>
    </submittedName>
</protein>
<dbReference type="SMART" id="SM00028">
    <property type="entry name" value="TPR"/>
    <property type="match status" value="3"/>
</dbReference>
<sequence length="519" mass="58664">MSLYKSGSRLKNEGNLLYARGEYEKAYHKYTEAIEKNGEVAVYYSNRAACSLALKRYIDAANDARKATQIDPELLDGWTRLSAALITLSKFPGSRNSWRKAVAVLNKDNLNSQQKEDYKTWLDGAKPVWDEILGKRKAVLSRLNVPKGGFPWDRASAVQPELARVGSERYQSSAWVISAANNEFSEGVAIVRTLPRVASEGTSAYLGTPNALDCLVGGILRDDRVFHIDDSSWLVDFNQLVTFETELYHAQSSETAFTVIESAQKRLRLLGWDAVRPSLAKTIRLWIMRAFVEGVMHEDYSLAAEFIGRALDVLDWGHSAWLDVPEADKGVVFAPTFVRGVRSVYIGILMKAFSDYDGEYGTEDLAAIYETAEEILRDLDTRPLITDKTRNIDYGFESSFATYPRGRALHAKAFYHGQLAVILPNVSFKERENQHHQAAKLYIEAADCYPVDEELHVLMLQFAVDELRQCINEHKQMAALIKRIKSATPKMRRIWEYSLLGLHGRDASICRVLELERTC</sequence>
<dbReference type="GO" id="GO:0006620">
    <property type="term" value="P:post-translational protein targeting to endoplasmic reticulum membrane"/>
    <property type="evidence" value="ECO:0007669"/>
    <property type="project" value="TreeGrafter"/>
</dbReference>
<evidence type="ECO:0000256" key="2">
    <source>
        <dbReference type="ARBA" id="ARBA00022803"/>
    </source>
</evidence>
<dbReference type="EMBL" id="ML213514">
    <property type="protein sequence ID" value="TFK49913.1"/>
    <property type="molecule type" value="Genomic_DNA"/>
</dbReference>
<dbReference type="GO" id="GO:0016020">
    <property type="term" value="C:membrane"/>
    <property type="evidence" value="ECO:0007669"/>
    <property type="project" value="TreeGrafter"/>
</dbReference>
<dbReference type="InterPro" id="IPR019734">
    <property type="entry name" value="TPR_rpt"/>
</dbReference>
<dbReference type="GO" id="GO:0072380">
    <property type="term" value="C:TRC complex"/>
    <property type="evidence" value="ECO:0007669"/>
    <property type="project" value="TreeGrafter"/>
</dbReference>